<dbReference type="RefSeq" id="XP_019019936.1">
    <property type="nucleotide sequence ID" value="XM_019165028.1"/>
</dbReference>
<protein>
    <submittedName>
        <fullName evidence="1">Uncharacterized protein</fullName>
    </submittedName>
</protein>
<dbReference type="AlphaFoldDB" id="A0A1E3NTE0"/>
<dbReference type="Proteomes" id="UP000094455">
    <property type="component" value="Unassembled WGS sequence"/>
</dbReference>
<proteinExistence type="predicted"/>
<organism evidence="1 2">
    <name type="scientific">Pichia membranifaciens NRRL Y-2026</name>
    <dbReference type="NCBI Taxonomy" id="763406"/>
    <lineage>
        <taxon>Eukaryota</taxon>
        <taxon>Fungi</taxon>
        <taxon>Dikarya</taxon>
        <taxon>Ascomycota</taxon>
        <taxon>Saccharomycotina</taxon>
        <taxon>Pichiomycetes</taxon>
        <taxon>Pichiales</taxon>
        <taxon>Pichiaceae</taxon>
        <taxon>Pichia</taxon>
    </lineage>
</organism>
<keyword evidence="2" id="KW-1185">Reference proteome</keyword>
<sequence>MRYCPNAASLAVKYPMGGRVHLPKRASGAVLAFSPANPDGAGEGGGQKGRLAGGLPFWRGVLHVGYS</sequence>
<evidence type="ECO:0000313" key="2">
    <source>
        <dbReference type="Proteomes" id="UP000094455"/>
    </source>
</evidence>
<dbReference type="EMBL" id="KV454001">
    <property type="protein sequence ID" value="ODQ48823.1"/>
    <property type="molecule type" value="Genomic_DNA"/>
</dbReference>
<accession>A0A1E3NTE0</accession>
<name>A0A1E3NTE0_9ASCO</name>
<dbReference type="GeneID" id="30181715"/>
<evidence type="ECO:0000313" key="1">
    <source>
        <dbReference type="EMBL" id="ODQ48823.1"/>
    </source>
</evidence>
<reference evidence="1 2" key="1">
    <citation type="journal article" date="2016" name="Proc. Natl. Acad. Sci. U.S.A.">
        <title>Comparative genomics of biotechnologically important yeasts.</title>
        <authorList>
            <person name="Riley R."/>
            <person name="Haridas S."/>
            <person name="Wolfe K.H."/>
            <person name="Lopes M.R."/>
            <person name="Hittinger C.T."/>
            <person name="Goeker M."/>
            <person name="Salamov A.A."/>
            <person name="Wisecaver J.H."/>
            <person name="Long T.M."/>
            <person name="Calvey C.H."/>
            <person name="Aerts A.L."/>
            <person name="Barry K.W."/>
            <person name="Choi C."/>
            <person name="Clum A."/>
            <person name="Coughlan A.Y."/>
            <person name="Deshpande S."/>
            <person name="Douglass A.P."/>
            <person name="Hanson S.J."/>
            <person name="Klenk H.-P."/>
            <person name="LaButti K.M."/>
            <person name="Lapidus A."/>
            <person name="Lindquist E.A."/>
            <person name="Lipzen A.M."/>
            <person name="Meier-Kolthoff J.P."/>
            <person name="Ohm R.A."/>
            <person name="Otillar R.P."/>
            <person name="Pangilinan J.L."/>
            <person name="Peng Y."/>
            <person name="Rokas A."/>
            <person name="Rosa C.A."/>
            <person name="Scheuner C."/>
            <person name="Sibirny A.A."/>
            <person name="Slot J.C."/>
            <person name="Stielow J.B."/>
            <person name="Sun H."/>
            <person name="Kurtzman C.P."/>
            <person name="Blackwell M."/>
            <person name="Grigoriev I.V."/>
            <person name="Jeffries T.W."/>
        </authorList>
    </citation>
    <scope>NUCLEOTIDE SEQUENCE [LARGE SCALE GENOMIC DNA]</scope>
    <source>
        <strain evidence="1 2">NRRL Y-2026</strain>
    </source>
</reference>
<gene>
    <name evidence="1" type="ORF">PICMEDRAFT_87295</name>
</gene>